<proteinExistence type="predicted"/>
<keyword evidence="1" id="KW-0812">Transmembrane</keyword>
<feature type="transmembrane region" description="Helical" evidence="1">
    <location>
        <begin position="6"/>
        <end position="24"/>
    </location>
</feature>
<dbReference type="Proteomes" id="UP000703674">
    <property type="component" value="Unassembled WGS sequence"/>
</dbReference>
<keyword evidence="3" id="KW-1185">Reference proteome</keyword>
<organism evidence="2 3">
    <name type="scientific">Salinimicrobium oceani</name>
    <dbReference type="NCBI Taxonomy" id="2722702"/>
    <lineage>
        <taxon>Bacteria</taxon>
        <taxon>Pseudomonadati</taxon>
        <taxon>Bacteroidota</taxon>
        <taxon>Flavobacteriia</taxon>
        <taxon>Flavobacteriales</taxon>
        <taxon>Flavobacteriaceae</taxon>
        <taxon>Salinimicrobium</taxon>
    </lineage>
</organism>
<evidence type="ECO:0000313" key="3">
    <source>
        <dbReference type="Proteomes" id="UP000703674"/>
    </source>
</evidence>
<keyword evidence="2" id="KW-0378">Hydrolase</keyword>
<name>A0ABX1D2F8_9FLAO</name>
<keyword evidence="1" id="KW-1133">Transmembrane helix</keyword>
<evidence type="ECO:0000256" key="1">
    <source>
        <dbReference type="SAM" id="Phobius"/>
    </source>
</evidence>
<reference evidence="2 3" key="1">
    <citation type="submission" date="2020-03" db="EMBL/GenBank/DDBJ databases">
        <title>Salinimicrobium sp. nov, isolated from SCS.</title>
        <authorList>
            <person name="Cao W.R."/>
        </authorList>
    </citation>
    <scope>NUCLEOTIDE SEQUENCE [LARGE SCALE GENOMIC DNA]</scope>
    <source>
        <strain evidence="3">J15B91</strain>
    </source>
</reference>
<accession>A0ABX1D2F8</accession>
<feature type="non-terminal residue" evidence="2">
    <location>
        <position position="101"/>
    </location>
</feature>
<evidence type="ECO:0000313" key="2">
    <source>
        <dbReference type="EMBL" id="NJW54665.1"/>
    </source>
</evidence>
<keyword evidence="1" id="KW-0472">Membrane</keyword>
<comment type="caution">
    <text evidence="2">The sequence shown here is derived from an EMBL/GenBank/DDBJ whole genome shotgun (WGS) entry which is preliminary data.</text>
</comment>
<dbReference type="GO" id="GO:0016787">
    <property type="term" value="F:hydrolase activity"/>
    <property type="evidence" value="ECO:0007669"/>
    <property type="project" value="UniProtKB-KW"/>
</dbReference>
<gene>
    <name evidence="2" type="ORF">HC175_17280</name>
</gene>
<dbReference type="EMBL" id="JAAVJR010000384">
    <property type="protein sequence ID" value="NJW54665.1"/>
    <property type="molecule type" value="Genomic_DNA"/>
</dbReference>
<protein>
    <submittedName>
        <fullName evidence="2">Serine hydrolase</fullName>
    </submittedName>
</protein>
<sequence>MKKFLGYGLILLLLGIVVVAVIYYPRLNLITGFAAKNMCSCVFEAERDPETVTELDNNFDPVNLSETEVDYKNFSASSTVFGLKKRTAVYNPGYGCTLLPE</sequence>